<sequence>MMMSGFLLLLIALGVGGWFLYKYMDNRKWS</sequence>
<proteinExistence type="predicted"/>
<name>A0A377FRY4_9BACL</name>
<organism evidence="1 2">
    <name type="scientific">Exiguobacterium aurantiacum</name>
    <dbReference type="NCBI Taxonomy" id="33987"/>
    <lineage>
        <taxon>Bacteria</taxon>
        <taxon>Bacillati</taxon>
        <taxon>Bacillota</taxon>
        <taxon>Bacilli</taxon>
        <taxon>Bacillales</taxon>
        <taxon>Bacillales Family XII. Incertae Sedis</taxon>
        <taxon>Exiguobacterium</taxon>
    </lineage>
</organism>
<reference evidence="1 2" key="1">
    <citation type="submission" date="2018-06" db="EMBL/GenBank/DDBJ databases">
        <authorList>
            <consortium name="Pathogen Informatics"/>
            <person name="Doyle S."/>
        </authorList>
    </citation>
    <scope>NUCLEOTIDE SEQUENCE [LARGE SCALE GENOMIC DNA]</scope>
    <source>
        <strain evidence="1 2">NCTC13163</strain>
    </source>
</reference>
<evidence type="ECO:0000313" key="1">
    <source>
        <dbReference type="EMBL" id="STO07569.1"/>
    </source>
</evidence>
<dbReference type="STRING" id="1397694.GCA_000702585_01432"/>
<gene>
    <name evidence="1" type="ORF">NCTC13163_00918</name>
</gene>
<dbReference type="AlphaFoldDB" id="A0A377FRY4"/>
<accession>A0A377FRY4</accession>
<dbReference type="Proteomes" id="UP000254060">
    <property type="component" value="Unassembled WGS sequence"/>
</dbReference>
<protein>
    <submittedName>
        <fullName evidence="1">Uncharacterized protein</fullName>
    </submittedName>
</protein>
<dbReference type="EMBL" id="UGGP01000001">
    <property type="protein sequence ID" value="STO07569.1"/>
    <property type="molecule type" value="Genomic_DNA"/>
</dbReference>
<evidence type="ECO:0000313" key="2">
    <source>
        <dbReference type="Proteomes" id="UP000254060"/>
    </source>
</evidence>